<dbReference type="InterPro" id="IPR001296">
    <property type="entry name" value="Glyco_trans_1"/>
</dbReference>
<evidence type="ECO:0000313" key="3">
    <source>
        <dbReference type="EMBL" id="ATC63698.1"/>
    </source>
</evidence>
<gene>
    <name evidence="3" type="ORF">CMV30_06880</name>
</gene>
<dbReference type="PANTHER" id="PTHR45947:SF13">
    <property type="entry name" value="TRANSFERASE"/>
    <property type="match status" value="1"/>
</dbReference>
<dbReference type="EMBL" id="CP023344">
    <property type="protein sequence ID" value="ATC63698.1"/>
    <property type="molecule type" value="Genomic_DNA"/>
</dbReference>
<keyword evidence="3" id="KW-0808">Transferase</keyword>
<evidence type="ECO:0000259" key="2">
    <source>
        <dbReference type="Pfam" id="PF13579"/>
    </source>
</evidence>
<dbReference type="OrthoDB" id="9795068at2"/>
<evidence type="ECO:0000259" key="1">
    <source>
        <dbReference type="Pfam" id="PF00534"/>
    </source>
</evidence>
<feature type="domain" description="Glycosyl transferase family 1" evidence="1">
    <location>
        <begin position="202"/>
        <end position="366"/>
    </location>
</feature>
<protein>
    <submittedName>
        <fullName evidence="3">Transferase</fullName>
    </submittedName>
</protein>
<reference evidence="3 4" key="1">
    <citation type="submission" date="2017-09" db="EMBL/GenBank/DDBJ databases">
        <title>Complete genome sequence of Verrucomicrobial strain HZ-65, isolated from freshwater.</title>
        <authorList>
            <person name="Choi A."/>
        </authorList>
    </citation>
    <scope>NUCLEOTIDE SEQUENCE [LARGE SCALE GENOMIC DNA]</scope>
    <source>
        <strain evidence="3 4">HZ-65</strain>
    </source>
</reference>
<proteinExistence type="predicted"/>
<dbReference type="Gene3D" id="3.40.50.2000">
    <property type="entry name" value="Glycogen Phosphorylase B"/>
    <property type="match status" value="2"/>
</dbReference>
<sequence length="398" mass="44586">MKILRVIATVDPATGGPVAGMRAITPLLTKLGHQTDFLTVDDPFAGYLQSWVGQTFAMGPAKNSYAYSHRVRPWLEKNISRYDAVVIHGLWQFLGLTVRSITREKNVPYFVIPHGMLDPTLRSTYPVKHVKKWLYWQLVERRILRDARAVFFTCQEERRLARKTFPLYHCNERVIAYGAARPEGFPDNWAASWRTRCPSVAGHRYFLFLGRIHSKKGVELLLRAFGKITRTYAVSHGGTPPDLVIAGPCVDDRYLATLKTLAQAEGIGPSVHWPGMLTGEAKWGALDGAEAFVLPSFQENFGIAVVEALACGTPVLISNRVNIWNELESDNVALVEPPTQEGITRLLERWLVLSPDARNKMGEAAKASFEKRFEIGFAAHHLADQLSGLVSQRHTTTR</sequence>
<dbReference type="GO" id="GO:0016757">
    <property type="term" value="F:glycosyltransferase activity"/>
    <property type="evidence" value="ECO:0007669"/>
    <property type="project" value="InterPro"/>
</dbReference>
<dbReference type="InterPro" id="IPR028098">
    <property type="entry name" value="Glyco_trans_4-like_N"/>
</dbReference>
<dbReference type="RefSeq" id="WP_096055330.1">
    <property type="nucleotide sequence ID" value="NZ_CP023344.1"/>
</dbReference>
<dbReference type="Pfam" id="PF13579">
    <property type="entry name" value="Glyco_trans_4_4"/>
    <property type="match status" value="1"/>
</dbReference>
<name>A0A290QEE2_9BACT</name>
<evidence type="ECO:0000313" key="4">
    <source>
        <dbReference type="Proteomes" id="UP000217265"/>
    </source>
</evidence>
<accession>A0A290QEE2</accession>
<organism evidence="3 4">
    <name type="scientific">Nibricoccus aquaticus</name>
    <dbReference type="NCBI Taxonomy" id="2576891"/>
    <lineage>
        <taxon>Bacteria</taxon>
        <taxon>Pseudomonadati</taxon>
        <taxon>Verrucomicrobiota</taxon>
        <taxon>Opitutia</taxon>
        <taxon>Opitutales</taxon>
        <taxon>Opitutaceae</taxon>
        <taxon>Nibricoccus</taxon>
    </lineage>
</organism>
<dbReference type="SUPFAM" id="SSF53756">
    <property type="entry name" value="UDP-Glycosyltransferase/glycogen phosphorylase"/>
    <property type="match status" value="1"/>
</dbReference>
<dbReference type="InterPro" id="IPR050194">
    <property type="entry name" value="Glycosyltransferase_grp1"/>
</dbReference>
<keyword evidence="4" id="KW-1185">Reference proteome</keyword>
<dbReference type="PANTHER" id="PTHR45947">
    <property type="entry name" value="SULFOQUINOVOSYL TRANSFERASE SQD2"/>
    <property type="match status" value="1"/>
</dbReference>
<dbReference type="AlphaFoldDB" id="A0A290QEE2"/>
<dbReference type="Pfam" id="PF00534">
    <property type="entry name" value="Glycos_transf_1"/>
    <property type="match status" value="1"/>
</dbReference>
<dbReference type="Proteomes" id="UP000217265">
    <property type="component" value="Chromosome"/>
</dbReference>
<feature type="domain" description="Glycosyltransferase subfamily 4-like N-terminal" evidence="2">
    <location>
        <begin position="15"/>
        <end position="163"/>
    </location>
</feature>
<dbReference type="KEGG" id="vbh:CMV30_06880"/>